<evidence type="ECO:0000313" key="9">
    <source>
        <dbReference type="EMBL" id="SOY66847.1"/>
    </source>
</evidence>
<gene>
    <name evidence="9" type="ORF">CBM2587_B80124</name>
</gene>
<dbReference type="Pfam" id="PF00732">
    <property type="entry name" value="GMC_oxred_N"/>
    <property type="match status" value="1"/>
</dbReference>
<dbReference type="EMBL" id="OFSQ01000037">
    <property type="protein sequence ID" value="SOY66847.1"/>
    <property type="molecule type" value="Genomic_DNA"/>
</dbReference>
<accession>A0A976A7W7</accession>
<dbReference type="InterPro" id="IPR036188">
    <property type="entry name" value="FAD/NAD-bd_sf"/>
</dbReference>
<dbReference type="Proteomes" id="UP000256780">
    <property type="component" value="Chromosome CBM2587_b"/>
</dbReference>
<comment type="caution">
    <text evidence="9">The sequence shown here is derived from an EMBL/GenBank/DDBJ whole genome shotgun (WGS) entry which is preliminary data.</text>
</comment>
<sequence length="582" mass="62847">MAVSVVTSWPRAPPHHRLLATEETTQLDTRANHTASAPAEFDYIVIGAGSAGCAVAARLAEDAGATVALLEAGPHDHHYAIWAPVGIAAVVPRAGPRNYAYYTEPQPGLNGRRSYQPRGRGLGGSSSINGMVYIRGHRRDYDDWAALGCRGWGFDDVLPYFRRSERNPRLGAQQDALHGHDGPLHVSDLRSPNPFAQRFVEAALQAGLPRNDDFNGPTQEGAGLYQVTQRNGERWNTARAYLHGGNAADTALNGGRRGLSVLTDTQALRIVFDGKRASGVEVVRGGTVQVLRARREIVVSGGTFNSPQLLLASGIGPSAHLREVGVDVVHDLPGVGENLQDHLDIIVNKQLQTTELFGKTGRGMLRLAREVMRYRRTRTGMVTSNIAEAGAFLRSRPELEIPDVQLHFAVALLGNRNLGNLGHGYSCHACVLRPKSRGHVRLRSADTREAPLIDPRFLSAEEDMAGMVEGVRAIRRIFAQPALAQHGGREVLTDAFGPDSSNEAAIQDFVRNHADTVYHPVGTCKMGVDPMAVVDPELRVRGVQGLRVADASIMPTLIGGNTNAPAIMIGEKAADLIRAAHR</sequence>
<evidence type="ECO:0000256" key="4">
    <source>
        <dbReference type="ARBA" id="ARBA00022827"/>
    </source>
</evidence>
<keyword evidence="4 5" id="KW-0274">FAD</keyword>
<dbReference type="InterPro" id="IPR012132">
    <property type="entry name" value="GMC_OxRdtase"/>
</dbReference>
<dbReference type="AlphaFoldDB" id="A0A976A7W7"/>
<evidence type="ECO:0000313" key="10">
    <source>
        <dbReference type="Proteomes" id="UP000256780"/>
    </source>
</evidence>
<dbReference type="GO" id="GO:0016614">
    <property type="term" value="F:oxidoreductase activity, acting on CH-OH group of donors"/>
    <property type="evidence" value="ECO:0007669"/>
    <property type="project" value="InterPro"/>
</dbReference>
<evidence type="ECO:0000259" key="8">
    <source>
        <dbReference type="PROSITE" id="PS00624"/>
    </source>
</evidence>
<dbReference type="PIRSF" id="PIRSF000137">
    <property type="entry name" value="Alcohol_oxidase"/>
    <property type="match status" value="1"/>
</dbReference>
<dbReference type="EC" id="1.1.99.-" evidence="9"/>
<dbReference type="Pfam" id="PF05199">
    <property type="entry name" value="GMC_oxred_C"/>
    <property type="match status" value="1"/>
</dbReference>
<dbReference type="GO" id="GO:0050660">
    <property type="term" value="F:flavin adenine dinucleotide binding"/>
    <property type="evidence" value="ECO:0007669"/>
    <property type="project" value="InterPro"/>
</dbReference>
<name>A0A976A7W7_9BURK</name>
<evidence type="ECO:0000259" key="7">
    <source>
        <dbReference type="PROSITE" id="PS00623"/>
    </source>
</evidence>
<feature type="binding site" evidence="5">
    <location>
        <begin position="129"/>
        <end position="132"/>
    </location>
    <ligand>
        <name>FAD</name>
        <dbReference type="ChEBI" id="CHEBI:57692"/>
    </ligand>
</feature>
<dbReference type="InterPro" id="IPR000172">
    <property type="entry name" value="GMC_OxRdtase_N"/>
</dbReference>
<proteinExistence type="inferred from homology"/>
<evidence type="ECO:0000256" key="6">
    <source>
        <dbReference type="RuleBase" id="RU003968"/>
    </source>
</evidence>
<comment type="cofactor">
    <cofactor evidence="1 5">
        <name>FAD</name>
        <dbReference type="ChEBI" id="CHEBI:57692"/>
    </cofactor>
</comment>
<dbReference type="Gene3D" id="3.50.50.60">
    <property type="entry name" value="FAD/NAD(P)-binding domain"/>
    <property type="match status" value="1"/>
</dbReference>
<dbReference type="SUPFAM" id="SSF54373">
    <property type="entry name" value="FAD-linked reductases, C-terminal domain"/>
    <property type="match status" value="1"/>
</dbReference>
<protein>
    <submittedName>
        <fullName evidence="9">FAD flavoprotein oxidoreductase similar to E.coli betA Choline dehydrogenase</fullName>
        <ecNumber evidence="9">1.1.99.-</ecNumber>
    </submittedName>
</protein>
<evidence type="ECO:0000256" key="1">
    <source>
        <dbReference type="ARBA" id="ARBA00001974"/>
    </source>
</evidence>
<dbReference type="PROSITE" id="PS00624">
    <property type="entry name" value="GMC_OXRED_2"/>
    <property type="match status" value="1"/>
</dbReference>
<evidence type="ECO:0000256" key="2">
    <source>
        <dbReference type="ARBA" id="ARBA00010790"/>
    </source>
</evidence>
<organism evidence="9 10">
    <name type="scientific">Cupriavidus taiwanensis</name>
    <dbReference type="NCBI Taxonomy" id="164546"/>
    <lineage>
        <taxon>Bacteria</taxon>
        <taxon>Pseudomonadati</taxon>
        <taxon>Pseudomonadota</taxon>
        <taxon>Betaproteobacteria</taxon>
        <taxon>Burkholderiales</taxon>
        <taxon>Burkholderiaceae</taxon>
        <taxon>Cupriavidus</taxon>
    </lineage>
</organism>
<dbReference type="PANTHER" id="PTHR11552">
    <property type="entry name" value="GLUCOSE-METHANOL-CHOLINE GMC OXIDOREDUCTASE"/>
    <property type="match status" value="1"/>
</dbReference>
<comment type="similarity">
    <text evidence="2 6">Belongs to the GMC oxidoreductase family.</text>
</comment>
<reference evidence="9 10" key="1">
    <citation type="submission" date="2018-01" db="EMBL/GenBank/DDBJ databases">
        <authorList>
            <person name="Clerissi C."/>
        </authorList>
    </citation>
    <scope>NUCLEOTIDE SEQUENCE [LARGE SCALE GENOMIC DNA]</scope>
    <source>
        <strain evidence="9">Cupriavidus sp. LMG 19464</strain>
    </source>
</reference>
<dbReference type="InterPro" id="IPR007867">
    <property type="entry name" value="GMC_OxRtase_C"/>
</dbReference>
<dbReference type="PANTHER" id="PTHR11552:SF147">
    <property type="entry name" value="CHOLINE DEHYDROGENASE, MITOCHONDRIAL"/>
    <property type="match status" value="1"/>
</dbReference>
<dbReference type="PROSITE" id="PS00623">
    <property type="entry name" value="GMC_OXRED_1"/>
    <property type="match status" value="1"/>
</dbReference>
<evidence type="ECO:0000256" key="3">
    <source>
        <dbReference type="ARBA" id="ARBA00022630"/>
    </source>
</evidence>
<keyword evidence="3 6" id="KW-0285">Flavoprotein</keyword>
<keyword evidence="9" id="KW-0560">Oxidoreductase</keyword>
<dbReference type="SUPFAM" id="SSF51905">
    <property type="entry name" value="FAD/NAD(P)-binding domain"/>
    <property type="match status" value="1"/>
</dbReference>
<evidence type="ECO:0000256" key="5">
    <source>
        <dbReference type="PIRSR" id="PIRSR000137-2"/>
    </source>
</evidence>
<dbReference type="Gene3D" id="3.30.410.40">
    <property type="match status" value="1"/>
</dbReference>
<feature type="domain" description="Glucose-methanol-choline oxidoreductase N-terminal" evidence="7">
    <location>
        <begin position="119"/>
        <end position="142"/>
    </location>
</feature>
<feature type="domain" description="Glucose-methanol-choline oxidoreductase N-terminal" evidence="8">
    <location>
        <begin position="302"/>
        <end position="316"/>
    </location>
</feature>